<keyword evidence="5 8" id="KW-0547">Nucleotide-binding</keyword>
<evidence type="ECO:0000256" key="6">
    <source>
        <dbReference type="ARBA" id="ARBA00022777"/>
    </source>
</evidence>
<evidence type="ECO:0000313" key="14">
    <source>
        <dbReference type="Proteomes" id="UP000479190"/>
    </source>
</evidence>
<dbReference type="GO" id="GO:0007052">
    <property type="term" value="P:mitotic spindle organization"/>
    <property type="evidence" value="ECO:0007669"/>
    <property type="project" value="TreeGrafter"/>
</dbReference>
<evidence type="ECO:0000256" key="1">
    <source>
        <dbReference type="ARBA" id="ARBA00007989"/>
    </source>
</evidence>
<feature type="compositionally biased region" description="Polar residues" evidence="10">
    <location>
        <begin position="79"/>
        <end position="88"/>
    </location>
</feature>
<organism evidence="13 14">
    <name type="scientific">Trichogramma brassicae</name>
    <dbReference type="NCBI Taxonomy" id="86971"/>
    <lineage>
        <taxon>Eukaryota</taxon>
        <taxon>Metazoa</taxon>
        <taxon>Ecdysozoa</taxon>
        <taxon>Arthropoda</taxon>
        <taxon>Hexapoda</taxon>
        <taxon>Insecta</taxon>
        <taxon>Pterygota</taxon>
        <taxon>Neoptera</taxon>
        <taxon>Endopterygota</taxon>
        <taxon>Hymenoptera</taxon>
        <taxon>Apocrita</taxon>
        <taxon>Proctotrupomorpha</taxon>
        <taxon>Chalcidoidea</taxon>
        <taxon>Trichogrammatidae</taxon>
        <taxon>Trichogramma</taxon>
    </lineage>
</organism>
<dbReference type="PROSITE" id="PS50078">
    <property type="entry name" value="POLO_BOX"/>
    <property type="match status" value="1"/>
</dbReference>
<evidence type="ECO:0000256" key="5">
    <source>
        <dbReference type="ARBA" id="ARBA00022741"/>
    </source>
</evidence>
<feature type="domain" description="POLO box" evidence="12">
    <location>
        <begin position="1591"/>
        <end position="1636"/>
    </location>
</feature>
<dbReference type="SUPFAM" id="SSF56112">
    <property type="entry name" value="Protein kinase-like (PK-like)"/>
    <property type="match status" value="1"/>
</dbReference>
<dbReference type="PROSITE" id="PS50011">
    <property type="entry name" value="PROTEIN_KINASE_DOM"/>
    <property type="match status" value="1"/>
</dbReference>
<dbReference type="InterPro" id="IPR036054">
    <property type="entry name" value="BTG-like_sf"/>
</dbReference>
<comment type="similarity">
    <text evidence="1">Belongs to the BTG family.</text>
</comment>
<dbReference type="GO" id="GO:0005634">
    <property type="term" value="C:nucleus"/>
    <property type="evidence" value="ECO:0007669"/>
    <property type="project" value="TreeGrafter"/>
</dbReference>
<evidence type="ECO:0000256" key="3">
    <source>
        <dbReference type="ARBA" id="ARBA00022679"/>
    </source>
</evidence>
<feature type="region of interest" description="Disordered" evidence="10">
    <location>
        <begin position="79"/>
        <end position="128"/>
    </location>
</feature>
<dbReference type="FunFam" id="3.30.200.20:FF:000091">
    <property type="entry name" value="Serine/threonine-protein kinase PLK"/>
    <property type="match status" value="1"/>
</dbReference>
<dbReference type="InterPro" id="IPR036947">
    <property type="entry name" value="POLO_box_dom_sf"/>
</dbReference>
<dbReference type="InterPro" id="IPR008271">
    <property type="entry name" value="Ser/Thr_kinase_AS"/>
</dbReference>
<dbReference type="SUPFAM" id="SSF160696">
    <property type="entry name" value="BTG domain-like"/>
    <property type="match status" value="1"/>
</dbReference>
<dbReference type="GO" id="GO:0005737">
    <property type="term" value="C:cytoplasm"/>
    <property type="evidence" value="ECO:0007669"/>
    <property type="project" value="TreeGrafter"/>
</dbReference>
<dbReference type="Pfam" id="PF00659">
    <property type="entry name" value="POLO_box"/>
    <property type="match status" value="1"/>
</dbReference>
<dbReference type="PROSITE" id="PS00107">
    <property type="entry name" value="PROTEIN_KINASE_ATP"/>
    <property type="match status" value="1"/>
</dbReference>
<accession>A0A6H5J2L8</accession>
<feature type="region of interest" description="Disordered" evidence="10">
    <location>
        <begin position="1059"/>
        <end position="1122"/>
    </location>
</feature>
<protein>
    <recommendedName>
        <fullName evidence="9">Serine/threonine-protein kinase PLK</fullName>
        <ecNumber evidence="9">2.7.11.21</ecNumber>
    </recommendedName>
    <alternativeName>
        <fullName evidence="9">Polo-like kinase</fullName>
    </alternativeName>
</protein>
<feature type="compositionally biased region" description="Low complexity" evidence="10">
    <location>
        <begin position="1074"/>
        <end position="1085"/>
    </location>
</feature>
<dbReference type="InterPro" id="IPR011009">
    <property type="entry name" value="Kinase-like_dom_sf"/>
</dbReference>
<dbReference type="GO" id="GO:0000922">
    <property type="term" value="C:spindle pole"/>
    <property type="evidence" value="ECO:0007669"/>
    <property type="project" value="TreeGrafter"/>
</dbReference>
<dbReference type="SUPFAM" id="SSF82615">
    <property type="entry name" value="Polo-box domain"/>
    <property type="match status" value="1"/>
</dbReference>
<evidence type="ECO:0000256" key="9">
    <source>
        <dbReference type="RuleBase" id="RU361162"/>
    </source>
</evidence>
<dbReference type="PROSITE" id="PS00108">
    <property type="entry name" value="PROTEIN_KINASE_ST"/>
    <property type="match status" value="1"/>
</dbReference>
<keyword evidence="3 9" id="KW-0808">Transferase</keyword>
<dbReference type="Pfam" id="PF07742">
    <property type="entry name" value="BTG"/>
    <property type="match status" value="1"/>
</dbReference>
<dbReference type="InterPro" id="IPR000719">
    <property type="entry name" value="Prot_kinase_dom"/>
</dbReference>
<dbReference type="PANTHER" id="PTHR24345:SF0">
    <property type="entry name" value="CELL CYCLE SERINE_THREONINE-PROTEIN KINASE CDC5_MSD2"/>
    <property type="match status" value="1"/>
</dbReference>
<dbReference type="PANTHER" id="PTHR24345">
    <property type="entry name" value="SERINE/THREONINE-PROTEIN KINASE PLK"/>
    <property type="match status" value="1"/>
</dbReference>
<keyword evidence="7 8" id="KW-0067">ATP-binding</keyword>
<sequence length="1636" mass="184875">MDPVVVEAGSIAGIEINDLRTIYPTELTIWIDPSHVSYRIGENGSTCVLFDGVSEKSDYVDNSKPKNIQVVKNDKVSTANECDSSLRSSPKIDLEKQNTSQERHDNMSPSKLNAASPPFHPSPRANSTTKKAEYIARPVPTVSSRPYFFTYVNGEMVHFTPSISILPNICMTCSKHHAQLLKIDFSWDSHRLCIIGTVVEKCIINMHFIGIHDSNSHDLSNIELMLVPFPETRSIKLESAFHLLLNYRHDARKETIRYMLKRIVCIHYSFIMVILLKERSDIRSDVYYDSINILHGLREYPNTRSTADATIVALADASARTTHKYNDRRLGRPTHHTTSRSSPGPDPPVVVLVVCSAVGSTGSLSRTRVDSYRHSHSPLGRRRILLPVWYSSIRRRHPRGCRAQPAHSSSVRSQGKSSTLFSVHMSWCELYNSTSREAKKSHDFQWLGRVPLPFEPGLNKENYFGSDVSVAAGEFPFPWRTSEDVFECGLVECLCHSSLDSTRRTILALMCLSLQENFRFHGGRARTLGRVPLPFEPGLNKENYFGSDVSVAAGEFSFPWRTSEDVFECGLVECLCHSSLDSTRRTILALMCLSLQENFRFHGGRARTYEYRPGDDFLRGSRSGFASSSTRVTYSVHHVRISTRRRLSPRKSNWFRFFVHPRWPTRCTTYEYRPGDDFLRGSRTGFASSSTRVTYSVHHVRISTRRRLSPRKSSCFDTSSTQVTYTVHHVYDIDPATTFSEVKSSFSILRPPSIRKNDNVISESTLKYMPALVLFVARILMNMFIQIIFWRKFFLERLNNWLSTNRIFEAEGGKLKNKKFLSEINSLYTRGSSHVYECSVSYTSNRKIGSACRGCGGGHAIALDRKSDRRRVHTHDCYRAGTREDLEARGDTCSRRSPLRTVRGSKERLRRVAESHVSRVESLEERFVQSHVAVRIRALCTASTDRRSDSTRLAVTHTGRNRLCIQRSTRDSPRSRSQGWHCLCSETVVRSDSEKVPRIDPEQRIHCRGLDIISKISVSVRGRACLCPSSNAPAHRLHRDRQHRLRLLGDVVLVASGLSEQQPPTQPTSPCSNYQPVVTQQMPPQQRRRRHYHDYQQKISSPVGSPSSASSSSTPSSGAYVDVSSSGARLAAAGGGSTSSGSVFRQRSAAVQNRITPPPATTPALVCAQPSASSWNESIATESEEGYVVDSKKGNAYFKGHLLGKGGFAKVYLITDITTRKQYACKIIPKHQIVQKIHKQKIIREIMIHKQLNHVNVVQMHHYFEDSLNVYMLLEACPKKSLVHVLKYRGKVTEPEARYYMKQLVDGVSYIHSRKIIHRDLKPGNMFLSERMIVKIGDFGLATQPDGQRRVTICGTPNFIAPEVLFKQSYSYEADVWALGCNLYTLLVGQPPFDSATLKETYSRICNHRYRELDDTIATRAGQDLVRWLLQPNPQLRPSLELVKQHPYLSQEYSPSSLPDSCCYTSPRLPFLERPSMSNGANLHCNANGEQNGQASAKDAKKNKGSRKKVSSWLASWRLPKLPRFRQRISSVLCLEARKKQAVLNEEALGAPNVATCVSQNYLMSRALEECLAKKAVRCNPAPIENYSPLFVTKWIDYSNKCGLAFQLSDRSVGALFNDGSKMSYTYDRSHNIITV</sequence>
<feature type="region of interest" description="Disordered" evidence="10">
    <location>
        <begin position="1486"/>
        <end position="1507"/>
    </location>
</feature>
<dbReference type="Gene3D" id="1.10.510.10">
    <property type="entry name" value="Transferase(Phosphotransferase) domain 1"/>
    <property type="match status" value="1"/>
</dbReference>
<evidence type="ECO:0000259" key="11">
    <source>
        <dbReference type="PROSITE" id="PS50011"/>
    </source>
</evidence>
<keyword evidence="2 9" id="KW-0723">Serine/threonine-protein kinase</keyword>
<dbReference type="GO" id="GO:0000776">
    <property type="term" value="C:kinetochore"/>
    <property type="evidence" value="ECO:0007669"/>
    <property type="project" value="TreeGrafter"/>
</dbReference>
<dbReference type="InterPro" id="IPR033701">
    <property type="entry name" value="POLO_box_1"/>
</dbReference>
<feature type="compositionally biased region" description="Basic and acidic residues" evidence="10">
    <location>
        <begin position="90"/>
        <end position="106"/>
    </location>
</feature>
<dbReference type="GO" id="GO:0005524">
    <property type="term" value="F:ATP binding"/>
    <property type="evidence" value="ECO:0007669"/>
    <property type="project" value="UniProtKB-UniRule"/>
</dbReference>
<evidence type="ECO:0000259" key="12">
    <source>
        <dbReference type="PROSITE" id="PS50078"/>
    </source>
</evidence>
<evidence type="ECO:0000256" key="10">
    <source>
        <dbReference type="SAM" id="MobiDB-lite"/>
    </source>
</evidence>
<dbReference type="InterPro" id="IPR002087">
    <property type="entry name" value="Anti_prolifrtn"/>
</dbReference>
<feature type="domain" description="Protein kinase" evidence="11">
    <location>
        <begin position="1197"/>
        <end position="1449"/>
    </location>
</feature>
<evidence type="ECO:0000256" key="4">
    <source>
        <dbReference type="ARBA" id="ARBA00022737"/>
    </source>
</evidence>
<feature type="binding site" evidence="8">
    <location>
        <position position="1226"/>
    </location>
    <ligand>
        <name>ATP</name>
        <dbReference type="ChEBI" id="CHEBI:30616"/>
    </ligand>
</feature>
<evidence type="ECO:0000313" key="13">
    <source>
        <dbReference type="EMBL" id="CAB0041654.1"/>
    </source>
</evidence>
<evidence type="ECO:0000256" key="7">
    <source>
        <dbReference type="ARBA" id="ARBA00022840"/>
    </source>
</evidence>
<evidence type="ECO:0000256" key="8">
    <source>
        <dbReference type="PROSITE-ProRule" id="PRU10141"/>
    </source>
</evidence>
<evidence type="ECO:0000256" key="2">
    <source>
        <dbReference type="ARBA" id="ARBA00022527"/>
    </source>
</evidence>
<proteinExistence type="inferred from homology"/>
<feature type="compositionally biased region" description="Low complexity" evidence="10">
    <location>
        <begin position="1100"/>
        <end position="1117"/>
    </location>
</feature>
<comment type="catalytic activity">
    <reaction evidence="9">
        <text>L-threonyl-[protein] + ATP = O-phospho-L-threonyl-[protein] + ADP + H(+)</text>
        <dbReference type="Rhea" id="RHEA:46608"/>
        <dbReference type="Rhea" id="RHEA-COMP:11060"/>
        <dbReference type="Rhea" id="RHEA-COMP:11605"/>
        <dbReference type="ChEBI" id="CHEBI:15378"/>
        <dbReference type="ChEBI" id="CHEBI:30013"/>
        <dbReference type="ChEBI" id="CHEBI:30616"/>
        <dbReference type="ChEBI" id="CHEBI:61977"/>
        <dbReference type="ChEBI" id="CHEBI:456216"/>
        <dbReference type="EC" id="2.7.11.21"/>
    </reaction>
</comment>
<gene>
    <name evidence="13" type="ORF">TBRA_LOCUS13319</name>
</gene>
<keyword evidence="14" id="KW-1185">Reference proteome</keyword>
<dbReference type="InterPro" id="IPR000959">
    <property type="entry name" value="POLO_box_dom"/>
</dbReference>
<dbReference type="Pfam" id="PF00069">
    <property type="entry name" value="Pkinase"/>
    <property type="match status" value="1"/>
</dbReference>
<reference evidence="13 14" key="1">
    <citation type="submission" date="2020-02" db="EMBL/GenBank/DDBJ databases">
        <authorList>
            <person name="Ferguson B K."/>
        </authorList>
    </citation>
    <scope>NUCLEOTIDE SEQUENCE [LARGE SCALE GENOMIC DNA]</scope>
</reference>
<dbReference type="SMART" id="SM00220">
    <property type="entry name" value="S_TKc"/>
    <property type="match status" value="1"/>
</dbReference>
<keyword evidence="6 9" id="KW-0418">Kinase</keyword>
<dbReference type="CDD" id="cd13118">
    <property type="entry name" value="POLO_box_1"/>
    <property type="match status" value="1"/>
</dbReference>
<feature type="region of interest" description="Disordered" evidence="10">
    <location>
        <begin position="323"/>
        <end position="347"/>
    </location>
</feature>
<dbReference type="OrthoDB" id="408964at2759"/>
<dbReference type="Gene3D" id="3.30.1120.30">
    <property type="entry name" value="POLO box domain"/>
    <property type="match status" value="1"/>
</dbReference>
<name>A0A6H5J2L8_9HYME</name>
<keyword evidence="4" id="KW-0677">Repeat</keyword>
<comment type="similarity">
    <text evidence="9">Belongs to the protein kinase superfamily. Ser/Thr protein kinase family. CDC5/Polo subfamily.</text>
</comment>
<dbReference type="Gene3D" id="3.90.640.90">
    <property type="entry name" value="Anti-proliferative protein, N-terminal domain"/>
    <property type="match status" value="1"/>
</dbReference>
<dbReference type="EC" id="2.7.11.21" evidence="9"/>
<dbReference type="EMBL" id="CADCXV010001127">
    <property type="protein sequence ID" value="CAB0041654.1"/>
    <property type="molecule type" value="Genomic_DNA"/>
</dbReference>
<dbReference type="GO" id="GO:0004674">
    <property type="term" value="F:protein serine/threonine kinase activity"/>
    <property type="evidence" value="ECO:0007669"/>
    <property type="project" value="UniProtKB-KW"/>
</dbReference>
<dbReference type="Proteomes" id="UP000479190">
    <property type="component" value="Unassembled WGS sequence"/>
</dbReference>
<dbReference type="GO" id="GO:0005813">
    <property type="term" value="C:centrosome"/>
    <property type="evidence" value="ECO:0007669"/>
    <property type="project" value="TreeGrafter"/>
</dbReference>
<dbReference type="InterPro" id="IPR017441">
    <property type="entry name" value="Protein_kinase_ATP_BS"/>
</dbReference>
<dbReference type="FunFam" id="1.10.510.10:FF:000571">
    <property type="entry name" value="Maternal embryonic leucine zipper kinase"/>
    <property type="match status" value="1"/>
</dbReference>